<dbReference type="RefSeq" id="WP_106758245.1">
    <property type="nucleotide sequence ID" value="NZ_PXWF02000240.1"/>
</dbReference>
<evidence type="ECO:0000313" key="6">
    <source>
        <dbReference type="EMBL" id="PWF46767.1"/>
    </source>
</evidence>
<keyword evidence="7" id="KW-1185">Reference proteome</keyword>
<name>A0A2U2HIX8_9BURK</name>
<evidence type="ECO:0000313" key="7">
    <source>
        <dbReference type="Proteomes" id="UP000241421"/>
    </source>
</evidence>
<dbReference type="SUPFAM" id="SSF51445">
    <property type="entry name" value="(Trans)glycosidases"/>
    <property type="match status" value="1"/>
</dbReference>
<dbReference type="CDD" id="cd02860">
    <property type="entry name" value="E_set_Pullulanase"/>
    <property type="match status" value="1"/>
</dbReference>
<evidence type="ECO:0000259" key="5">
    <source>
        <dbReference type="Pfam" id="PF17967"/>
    </source>
</evidence>
<comment type="caution">
    <text evidence="6">The sequence shown here is derived from an EMBL/GenBank/DDBJ whole genome shotgun (WGS) entry which is preliminary data.</text>
</comment>
<evidence type="ECO:0000259" key="4">
    <source>
        <dbReference type="Pfam" id="PF11852"/>
    </source>
</evidence>
<dbReference type="InterPro" id="IPR013780">
    <property type="entry name" value="Glyco_hydro_b"/>
</dbReference>
<dbReference type="SUPFAM" id="SSF51011">
    <property type="entry name" value="Glycosyl hydrolase domain"/>
    <property type="match status" value="1"/>
</dbReference>
<dbReference type="Gene3D" id="2.60.40.1180">
    <property type="entry name" value="Golgi alpha-mannosidase II"/>
    <property type="match status" value="1"/>
</dbReference>
<dbReference type="InterPro" id="IPR014756">
    <property type="entry name" value="Ig_E-set"/>
</dbReference>
<feature type="domain" description="Pullulanase N2" evidence="5">
    <location>
        <begin position="49"/>
        <end position="164"/>
    </location>
</feature>
<evidence type="ECO:0000256" key="2">
    <source>
        <dbReference type="SAM" id="SignalP"/>
    </source>
</evidence>
<feature type="signal peptide" evidence="2">
    <location>
        <begin position="1"/>
        <end position="22"/>
    </location>
</feature>
<dbReference type="GO" id="GO:0005975">
    <property type="term" value="P:carbohydrate metabolic process"/>
    <property type="evidence" value="ECO:0007669"/>
    <property type="project" value="InterPro"/>
</dbReference>
<comment type="similarity">
    <text evidence="1">Belongs to the glycosyl hydrolase 13 family.</text>
</comment>
<evidence type="ECO:0000256" key="1">
    <source>
        <dbReference type="ARBA" id="ARBA00008061"/>
    </source>
</evidence>
<feature type="domain" description="Alpha-1,6-glucosidases pullulanase-type C-terminal" evidence="4">
    <location>
        <begin position="745"/>
        <end position="909"/>
    </location>
</feature>
<dbReference type="Pfam" id="PF02922">
    <property type="entry name" value="CBM_48"/>
    <property type="match status" value="1"/>
</dbReference>
<dbReference type="Pfam" id="PF17967">
    <property type="entry name" value="Pullulanase_N2"/>
    <property type="match status" value="1"/>
</dbReference>
<gene>
    <name evidence="6" type="ORF">C7C56_015320</name>
</gene>
<proteinExistence type="inferred from homology"/>
<dbReference type="InterPro" id="IPR024561">
    <property type="entry name" value="Pullul_strch_C"/>
</dbReference>
<protein>
    <submittedName>
        <fullName evidence="6">DUF3372 domain-containing protein</fullName>
    </submittedName>
</protein>
<reference evidence="6 7" key="1">
    <citation type="submission" date="2018-04" db="EMBL/GenBank/DDBJ databases">
        <title>Massilia violaceinigra sp. nov., a novel purple-pigmented bacterium isolated from Tianshan glacier, Xinjiang, China.</title>
        <authorList>
            <person name="Wang H."/>
        </authorList>
    </citation>
    <scope>NUCLEOTIDE SEQUENCE [LARGE SCALE GENOMIC DNA]</scope>
    <source>
        <strain evidence="6 7">B448-2</strain>
    </source>
</reference>
<evidence type="ECO:0000259" key="3">
    <source>
        <dbReference type="Pfam" id="PF02922"/>
    </source>
</evidence>
<dbReference type="Proteomes" id="UP000241421">
    <property type="component" value="Unassembled WGS sequence"/>
</dbReference>
<feature type="domain" description="Glycoside hydrolase family 13 N-terminal" evidence="3">
    <location>
        <begin position="175"/>
        <end position="259"/>
    </location>
</feature>
<dbReference type="Gene3D" id="3.20.20.80">
    <property type="entry name" value="Glycosidases"/>
    <property type="match status" value="1"/>
</dbReference>
<dbReference type="AlphaFoldDB" id="A0A2U2HIX8"/>
<dbReference type="InterPro" id="IPR017853">
    <property type="entry name" value="GH"/>
</dbReference>
<dbReference type="InterPro" id="IPR004193">
    <property type="entry name" value="Glyco_hydro_13_N"/>
</dbReference>
<feature type="chain" id="PRO_5015582762" evidence="2">
    <location>
        <begin position="23"/>
        <end position="909"/>
    </location>
</feature>
<dbReference type="EMBL" id="PXWF02000240">
    <property type="protein sequence ID" value="PWF46767.1"/>
    <property type="molecule type" value="Genomic_DNA"/>
</dbReference>
<dbReference type="InterPro" id="IPR040671">
    <property type="entry name" value="Pullulanase_N2"/>
</dbReference>
<dbReference type="CDD" id="cd11341">
    <property type="entry name" value="AmyAc_Pullulanase_LD-like"/>
    <property type="match status" value="1"/>
</dbReference>
<sequence length="909" mass="97087">MRTHTRVSIAAVLAALAGGASAGVDAPTIDACDAPFQTVLRVAAAAPPAAAVWRDGRNLQWPGADRGKVFKLAYSADGALDASAGARLAGAERVLTLEMADGATAARAAAGFGYLAAGPVLRVADADAKHLAAMHTGQLLLVAEAADGTVLAATRIQSGAALDDLYRAAEAIPDLGVRVDGGAARFTLWAPTARQVSLCTYDSGSARAAAIAPMLREAGTGAWRASAPATLRGKYYTYVVDVFVPGAGMVRNLVTDPYSVSVSTDSKRSYIADLAQASLKPKGWDRHRAPRTVKAQTDMSIYELHVRDFSINDPTVSAPNRGKYAAFSERGSNGMRHLAALARAGMTDVHLLPVYDIGSVPESGCVVPAPSGAPDGEAQQALVSKSAETDCFNWGYDPFHYSAPEGSFASDAADGARRVIELRAMVMNLHQTGLRVGMDVVYNHTFASGQKEKSVLDRIVPGYYHRLDAAGKVEQSTCCDNTATERRMMGKLMVESAELWAREYKIDSFRFDLMGHQPRAVMEQLQRRVDAAAGHPVQLIGEGWNFGEVANGTRFVQASQLSLNGSGIGTFSDRARDAVRGGSAGDSGADMVKRQGYINGLVYDPNAQAGARPAADLLRAADMVRVGLAGSIRSYRMQNHQGATVALEAIDYGGQPAGYVSEPGEVVNYVENHDNQTLYDMNVFKLPAATSTAERARVQVLGAAINAFSQGVAYYHAGIDTLRSKSLDRNSFNSGDWFNRIDWSYRDNYFGTGLPRFEDNGKDWALIKPLLANPAFKPSPSDIAFARDAFRDLLRIRASSTLFRLRSAADIKARLRFVNTGAGQEPTVLAALIDGAGYPGARFKRVAYFVNVDKVAHTVVVPQVKGQRLRLHPVHTAVGAADARAASASYKKETGSFTIPARTAVTFVQ</sequence>
<dbReference type="Gene3D" id="2.60.40.10">
    <property type="entry name" value="Immunoglobulins"/>
    <property type="match status" value="1"/>
</dbReference>
<dbReference type="OrthoDB" id="9800174at2"/>
<dbReference type="Pfam" id="PF11852">
    <property type="entry name" value="Pullul_strch_C"/>
    <property type="match status" value="1"/>
</dbReference>
<organism evidence="6 7">
    <name type="scientific">Massilia glaciei</name>
    <dbReference type="NCBI Taxonomy" id="1524097"/>
    <lineage>
        <taxon>Bacteria</taxon>
        <taxon>Pseudomonadati</taxon>
        <taxon>Pseudomonadota</taxon>
        <taxon>Betaproteobacteria</taxon>
        <taxon>Burkholderiales</taxon>
        <taxon>Oxalobacteraceae</taxon>
        <taxon>Telluria group</taxon>
        <taxon>Massilia</taxon>
    </lineage>
</organism>
<dbReference type="Gene3D" id="2.60.40.1130">
    <property type="entry name" value="Rab geranylgeranyltransferase alpha-subunit, insert domain"/>
    <property type="match status" value="1"/>
</dbReference>
<dbReference type="PANTHER" id="PTHR43002">
    <property type="entry name" value="GLYCOGEN DEBRANCHING ENZYME"/>
    <property type="match status" value="1"/>
</dbReference>
<dbReference type="GO" id="GO:0004553">
    <property type="term" value="F:hydrolase activity, hydrolyzing O-glycosyl compounds"/>
    <property type="evidence" value="ECO:0007669"/>
    <property type="project" value="InterPro"/>
</dbReference>
<dbReference type="InterPro" id="IPR013783">
    <property type="entry name" value="Ig-like_fold"/>
</dbReference>
<keyword evidence="2" id="KW-0732">Signal</keyword>
<dbReference type="SUPFAM" id="SSF81296">
    <property type="entry name" value="E set domains"/>
    <property type="match status" value="2"/>
</dbReference>
<accession>A0A2U2HIX8</accession>